<feature type="transmembrane region" description="Helical" evidence="1">
    <location>
        <begin position="12"/>
        <end position="29"/>
    </location>
</feature>
<evidence type="ECO:0000256" key="1">
    <source>
        <dbReference type="SAM" id="Phobius"/>
    </source>
</evidence>
<keyword evidence="1" id="KW-1133">Transmembrane helix</keyword>
<name>A0A1G6CEM3_9STRE</name>
<keyword evidence="3" id="KW-1185">Reference proteome</keyword>
<dbReference type="RefSeq" id="WP_074486257.1">
    <property type="nucleotide sequence ID" value="NZ_FMXP01000021.1"/>
</dbReference>
<keyword evidence="1" id="KW-0812">Transmembrane</keyword>
<dbReference type="AlphaFoldDB" id="A0A1G6CEM3"/>
<evidence type="ECO:0000313" key="2">
    <source>
        <dbReference type="EMBL" id="SDB31326.1"/>
    </source>
</evidence>
<evidence type="ECO:0000313" key="3">
    <source>
        <dbReference type="Proteomes" id="UP000182508"/>
    </source>
</evidence>
<evidence type="ECO:0008006" key="4">
    <source>
        <dbReference type="Google" id="ProtNLM"/>
    </source>
</evidence>
<sequence>MKTFGKALANKIATVIVLLLVIVGGYTWLQQKKSKEIEAEYSYVIKRFSKKSELVVADADVQTTANKKFSADLTKDWPKWTKTFSDILVSRKVVLEIPVKTEFKLQLEGISNEDIKIEDKVLTFTKPLVVNVDSQQEGQAEIKATSSGLIDKAVDLVTGSKKSMEFLEEKSQDAIYNTSEEVMNNAERQEKVAGYAEEALENLLNLNSEEKISVKIDTADLRFENVDPKQ</sequence>
<protein>
    <recommendedName>
        <fullName evidence="4">DUF4230 domain-containing protein</fullName>
    </recommendedName>
</protein>
<dbReference type="STRING" id="439219.SAMN02910293_01546"/>
<dbReference type="Proteomes" id="UP000182508">
    <property type="component" value="Unassembled WGS sequence"/>
</dbReference>
<proteinExistence type="predicted"/>
<gene>
    <name evidence="2" type="ORF">SAMN02910293_01546</name>
</gene>
<reference evidence="2 3" key="1">
    <citation type="submission" date="2016-10" db="EMBL/GenBank/DDBJ databases">
        <authorList>
            <person name="de Groot N.N."/>
        </authorList>
    </citation>
    <scope>NUCLEOTIDE SEQUENCE [LARGE SCALE GENOMIC DNA]</scope>
    <source>
        <strain evidence="2 3">A-4</strain>
    </source>
</reference>
<accession>A0A1G6CEM3</accession>
<keyword evidence="1" id="KW-0472">Membrane</keyword>
<dbReference type="EMBL" id="FMXP01000021">
    <property type="protein sequence ID" value="SDB31326.1"/>
    <property type="molecule type" value="Genomic_DNA"/>
</dbReference>
<organism evidence="2 3">
    <name type="scientific">Streptococcus henryi</name>
    <dbReference type="NCBI Taxonomy" id="439219"/>
    <lineage>
        <taxon>Bacteria</taxon>
        <taxon>Bacillati</taxon>
        <taxon>Bacillota</taxon>
        <taxon>Bacilli</taxon>
        <taxon>Lactobacillales</taxon>
        <taxon>Streptococcaceae</taxon>
        <taxon>Streptococcus</taxon>
    </lineage>
</organism>